<dbReference type="Pfam" id="PF00805">
    <property type="entry name" value="Pentapeptide"/>
    <property type="match status" value="2"/>
</dbReference>
<dbReference type="Gene3D" id="2.160.20.80">
    <property type="entry name" value="E3 ubiquitin-protein ligase SopA"/>
    <property type="match status" value="1"/>
</dbReference>
<accession>K9VCR4</accession>
<proteinExistence type="predicted"/>
<evidence type="ECO:0000313" key="3">
    <source>
        <dbReference type="Proteomes" id="UP000010478"/>
    </source>
</evidence>
<dbReference type="SUPFAM" id="SSF141571">
    <property type="entry name" value="Pentapeptide repeat-like"/>
    <property type="match status" value="1"/>
</dbReference>
<keyword evidence="1" id="KW-0677">Repeat</keyword>
<evidence type="ECO:0000256" key="1">
    <source>
        <dbReference type="ARBA" id="ARBA00022737"/>
    </source>
</evidence>
<dbReference type="EMBL" id="CP003614">
    <property type="protein sequence ID" value="AFZ05711.1"/>
    <property type="molecule type" value="Genomic_DNA"/>
</dbReference>
<name>K9VCR4_9CYAN</name>
<dbReference type="AlphaFoldDB" id="K9VCR4"/>
<keyword evidence="3" id="KW-1185">Reference proteome</keyword>
<dbReference type="KEGG" id="oni:Osc7112_1162"/>
<dbReference type="InterPro" id="IPR001646">
    <property type="entry name" value="5peptide_repeat"/>
</dbReference>
<dbReference type="eggNOG" id="COG1357">
    <property type="taxonomic scope" value="Bacteria"/>
</dbReference>
<organism evidence="2 3">
    <name type="scientific">Phormidium nigroviride PCC 7112</name>
    <dbReference type="NCBI Taxonomy" id="179408"/>
    <lineage>
        <taxon>Bacteria</taxon>
        <taxon>Bacillati</taxon>
        <taxon>Cyanobacteriota</taxon>
        <taxon>Cyanophyceae</taxon>
        <taxon>Oscillatoriophycideae</taxon>
        <taxon>Oscillatoriales</taxon>
        <taxon>Oscillatoriaceae</taxon>
        <taxon>Phormidium</taxon>
    </lineage>
</organism>
<dbReference type="PANTHER" id="PTHR47485">
    <property type="entry name" value="THYLAKOID LUMENAL 17.4 KDA PROTEIN, CHLOROPLASTIC"/>
    <property type="match status" value="1"/>
</dbReference>
<dbReference type="OrthoDB" id="420175at2"/>
<dbReference type="STRING" id="179408.Osc7112_1162"/>
<evidence type="ECO:0000313" key="2">
    <source>
        <dbReference type="EMBL" id="AFZ05711.1"/>
    </source>
</evidence>
<dbReference type="RefSeq" id="WP_015175037.1">
    <property type="nucleotide sequence ID" value="NC_019729.1"/>
</dbReference>
<reference evidence="2 3" key="1">
    <citation type="submission" date="2012-05" db="EMBL/GenBank/DDBJ databases">
        <title>Finished chromosome of genome of Oscillatoria sp. PCC 7112.</title>
        <authorList>
            <consortium name="US DOE Joint Genome Institute"/>
            <person name="Gugger M."/>
            <person name="Coursin T."/>
            <person name="Rippka R."/>
            <person name="Tandeau De Marsac N."/>
            <person name="Huntemann M."/>
            <person name="Wei C.-L."/>
            <person name="Han J."/>
            <person name="Detter J.C."/>
            <person name="Han C."/>
            <person name="Tapia R."/>
            <person name="Davenport K."/>
            <person name="Daligault H."/>
            <person name="Erkkila T."/>
            <person name="Gu W."/>
            <person name="Munk A.C.C."/>
            <person name="Teshima H."/>
            <person name="Xu Y."/>
            <person name="Chain P."/>
            <person name="Chen A."/>
            <person name="Krypides N."/>
            <person name="Mavromatis K."/>
            <person name="Markowitz V."/>
            <person name="Szeto E."/>
            <person name="Ivanova N."/>
            <person name="Mikhailova N."/>
            <person name="Ovchinnikova G."/>
            <person name="Pagani I."/>
            <person name="Pati A."/>
            <person name="Goodwin L."/>
            <person name="Peters L."/>
            <person name="Pitluck S."/>
            <person name="Woyke T."/>
            <person name="Kerfeld C."/>
        </authorList>
    </citation>
    <scope>NUCLEOTIDE SEQUENCE [LARGE SCALE GENOMIC DNA]</scope>
    <source>
        <strain evidence="2 3">PCC 7112</strain>
    </source>
</reference>
<dbReference type="HOGENOM" id="CLU_745398_0_0_3"/>
<gene>
    <name evidence="2" type="ORF">Osc7112_1162</name>
</gene>
<dbReference type="Proteomes" id="UP000010478">
    <property type="component" value="Chromosome"/>
</dbReference>
<dbReference type="PANTHER" id="PTHR47485:SF1">
    <property type="entry name" value="THYLAKOID LUMENAL 17.4 KDA PROTEIN, CHLOROPLASTIC"/>
    <property type="match status" value="1"/>
</dbReference>
<sequence>MPAILPDMRSLDSHNKYPDCLWMQLEAIPVPSVAPQTQQLDIHLSLNFNEHWEPLLGGRVKFGLQGGTLKLHLENCEIPVASRQLVGSFKLLPIEETLPIQSSAEILVSESQRGVQGGEKAEKIKETESIFCHVSTISDDTTPAWIFAVEQGKSVLKGLLKSAKLGEITAKEFRMAAAFEVAKEDIYLTDAEGLWPHEITPNQHSVLERILTVYLHANKLKPALSWALLSYNLPPIEQPKEESVPEAESQLQEMVDRIISAETDNFAELAKIANLNPALDFAGSSLRGTTLSAVDFSSANLDRVNFRGATLNDADFSDANLQNAKFGGADLSGAFLGNADLSGADLHKASLALANLSGANLSGANLLEVNLTNTNFSGANVESARFGNNSGIDEEMQVNLQQRGAIFEEV</sequence>
<protein>
    <submittedName>
        <fullName evidence="2">Pentapeptide repeat protein</fullName>
    </submittedName>
</protein>